<evidence type="ECO:0000256" key="1">
    <source>
        <dbReference type="ARBA" id="ARBA00005417"/>
    </source>
</evidence>
<dbReference type="HOGENOM" id="CLU_000604_1_2_9"/>
<reference evidence="6 7" key="1">
    <citation type="submission" date="2010-07" db="EMBL/GenBank/DDBJ databases">
        <authorList>
            <person name="Sid Ahmed O."/>
        </authorList>
    </citation>
    <scope>NUCLEOTIDE SEQUENCE [LARGE SCALE GENOMIC DNA]</scope>
    <source>
        <strain evidence="6 7">TX4248</strain>
    </source>
</reference>
<protein>
    <submittedName>
        <fullName evidence="6">ABC transporter, ATP-binding protein</fullName>
    </submittedName>
</protein>
<evidence type="ECO:0000256" key="2">
    <source>
        <dbReference type="ARBA" id="ARBA00022448"/>
    </source>
</evidence>
<comment type="similarity">
    <text evidence="1">Belongs to the ABC transporter superfamily.</text>
</comment>
<dbReference type="InterPro" id="IPR017871">
    <property type="entry name" value="ABC_transporter-like_CS"/>
</dbReference>
<evidence type="ECO:0000313" key="6">
    <source>
        <dbReference type="EMBL" id="EFM82409.1"/>
    </source>
</evidence>
<evidence type="ECO:0000259" key="5">
    <source>
        <dbReference type="PROSITE" id="PS50893"/>
    </source>
</evidence>
<dbReference type="PROSITE" id="PS00211">
    <property type="entry name" value="ABC_TRANSPORTER_1"/>
    <property type="match status" value="1"/>
</dbReference>
<evidence type="ECO:0000256" key="4">
    <source>
        <dbReference type="ARBA" id="ARBA00022840"/>
    </source>
</evidence>
<name>A0A125W4U9_ENTFL</name>
<dbReference type="GO" id="GO:0005524">
    <property type="term" value="F:ATP binding"/>
    <property type="evidence" value="ECO:0007669"/>
    <property type="project" value="UniProtKB-KW"/>
</dbReference>
<comment type="caution">
    <text evidence="6">The sequence shown here is derived from an EMBL/GenBank/DDBJ whole genome shotgun (WGS) entry which is preliminary data.</text>
</comment>
<evidence type="ECO:0000256" key="3">
    <source>
        <dbReference type="ARBA" id="ARBA00022741"/>
    </source>
</evidence>
<dbReference type="Gene3D" id="3.40.50.300">
    <property type="entry name" value="P-loop containing nucleotide triphosphate hydrolases"/>
    <property type="match status" value="1"/>
</dbReference>
<gene>
    <name evidence="6" type="ORF">HMPREF9498_01977</name>
</gene>
<keyword evidence="4 6" id="KW-0067">ATP-binding</keyword>
<dbReference type="InterPro" id="IPR003439">
    <property type="entry name" value="ABC_transporter-like_ATP-bd"/>
</dbReference>
<dbReference type="EMBL" id="AEBR01000064">
    <property type="protein sequence ID" value="EFM82409.1"/>
    <property type="molecule type" value="Genomic_DNA"/>
</dbReference>
<dbReference type="RefSeq" id="WP_002402291.1">
    <property type="nucleotide sequence ID" value="NZ_GL454462.1"/>
</dbReference>
<organism evidence="6 7">
    <name type="scientific">Enterococcus faecalis TX4248</name>
    <dbReference type="NCBI Taxonomy" id="749495"/>
    <lineage>
        <taxon>Bacteria</taxon>
        <taxon>Bacillati</taxon>
        <taxon>Bacillota</taxon>
        <taxon>Bacilli</taxon>
        <taxon>Lactobacillales</taxon>
        <taxon>Enterococcaceae</taxon>
        <taxon>Enterococcus</taxon>
    </lineage>
</organism>
<accession>A0A125W4U9</accession>
<dbReference type="SUPFAM" id="SSF52540">
    <property type="entry name" value="P-loop containing nucleoside triphosphate hydrolases"/>
    <property type="match status" value="1"/>
</dbReference>
<dbReference type="InterPro" id="IPR003593">
    <property type="entry name" value="AAA+_ATPase"/>
</dbReference>
<dbReference type="PANTHER" id="PTHR43335">
    <property type="entry name" value="ABC TRANSPORTER, ATP-BINDING PROTEIN"/>
    <property type="match status" value="1"/>
</dbReference>
<evidence type="ECO:0000313" key="7">
    <source>
        <dbReference type="Proteomes" id="UP000004846"/>
    </source>
</evidence>
<dbReference type="PROSITE" id="PS50893">
    <property type="entry name" value="ABC_TRANSPORTER_2"/>
    <property type="match status" value="1"/>
</dbReference>
<dbReference type="GO" id="GO:0016887">
    <property type="term" value="F:ATP hydrolysis activity"/>
    <property type="evidence" value="ECO:0007669"/>
    <property type="project" value="InterPro"/>
</dbReference>
<dbReference type="SMART" id="SM00382">
    <property type="entry name" value="AAA"/>
    <property type="match status" value="1"/>
</dbReference>
<keyword evidence="2" id="KW-0813">Transport</keyword>
<dbReference type="Pfam" id="PF00005">
    <property type="entry name" value="ABC_tran"/>
    <property type="match status" value="1"/>
</dbReference>
<proteinExistence type="inferred from homology"/>
<dbReference type="PANTHER" id="PTHR43335:SF4">
    <property type="entry name" value="ABC TRANSPORTER, ATP-BINDING PROTEIN"/>
    <property type="match status" value="1"/>
</dbReference>
<keyword evidence="3" id="KW-0547">Nucleotide-binding</keyword>
<feature type="domain" description="ABC transporter" evidence="5">
    <location>
        <begin position="11"/>
        <end position="235"/>
    </location>
</feature>
<dbReference type="InterPro" id="IPR027417">
    <property type="entry name" value="P-loop_NTPase"/>
</dbReference>
<sequence>MKGVGQVTEILSIQHLSKNFGKKQALKNINFTLQQGQIVGLVGPNGAGKTTIMKALLGLIHYQEGTIQINGLSISPTSHKGLKEVGALIEYPGIYPFLTGYDHLKLFSETKGKATIDNLVAMLKMTEYIQKKAKSYSLGMKQKLGIALALLNSPELVVLDEPMNGLDPQATRDVREIILSLAKTGTTFLISSHILSELEKISDQFIIINNGEIIRQCSIDELSQSAKHYFLLKTSQNELARELLIKEKFVIESPTELKVVKETEDQLSDIIQLLSTNGIQVNDIQHLDNDLESCLLEILDEKKAGVQE</sequence>
<dbReference type="Proteomes" id="UP000004846">
    <property type="component" value="Unassembled WGS sequence"/>
</dbReference>
<dbReference type="AlphaFoldDB" id="A0A125W4U9"/>